<proteinExistence type="predicted"/>
<dbReference type="Pfam" id="PF01336">
    <property type="entry name" value="tRNA_anti-codon"/>
    <property type="match status" value="1"/>
</dbReference>
<evidence type="ECO:0000313" key="4">
    <source>
        <dbReference type="Proteomes" id="UP000199394"/>
    </source>
</evidence>
<dbReference type="Proteomes" id="UP000199394">
    <property type="component" value="Unassembled WGS sequence"/>
</dbReference>
<dbReference type="CDD" id="cd00077">
    <property type="entry name" value="HDc"/>
    <property type="match status" value="1"/>
</dbReference>
<dbReference type="EMBL" id="FNRK01000001">
    <property type="protein sequence ID" value="SDZ89941.1"/>
    <property type="molecule type" value="Genomic_DNA"/>
</dbReference>
<keyword evidence="1" id="KW-0378">Hydrolase</keyword>
<dbReference type="Gene3D" id="2.40.50.140">
    <property type="entry name" value="Nucleic acid-binding proteins"/>
    <property type="match status" value="1"/>
</dbReference>
<dbReference type="InterPro" id="IPR006674">
    <property type="entry name" value="HD_domain"/>
</dbReference>
<evidence type="ECO:0000313" key="3">
    <source>
        <dbReference type="EMBL" id="SDZ89941.1"/>
    </source>
</evidence>
<name>A0A1H3WT65_9FIRM</name>
<feature type="domain" description="HD/PDEase" evidence="2">
    <location>
        <begin position="155"/>
        <end position="290"/>
    </location>
</feature>
<accession>A0A1H3WT65</accession>
<dbReference type="GO" id="GO:0031125">
    <property type="term" value="P:rRNA 3'-end processing"/>
    <property type="evidence" value="ECO:0007669"/>
    <property type="project" value="TreeGrafter"/>
</dbReference>
<dbReference type="SMART" id="SM00471">
    <property type="entry name" value="HDc"/>
    <property type="match status" value="1"/>
</dbReference>
<dbReference type="GO" id="GO:0003676">
    <property type="term" value="F:nucleic acid binding"/>
    <property type="evidence" value="ECO:0007669"/>
    <property type="project" value="InterPro"/>
</dbReference>
<keyword evidence="4" id="KW-1185">Reference proteome</keyword>
<organism evidence="3 4">
    <name type="scientific">Eubacterium aggregans</name>
    <dbReference type="NCBI Taxonomy" id="81409"/>
    <lineage>
        <taxon>Bacteria</taxon>
        <taxon>Bacillati</taxon>
        <taxon>Bacillota</taxon>
        <taxon>Clostridia</taxon>
        <taxon>Eubacteriales</taxon>
        <taxon>Eubacteriaceae</taxon>
        <taxon>Eubacterium</taxon>
    </lineage>
</organism>
<dbReference type="InterPro" id="IPR004365">
    <property type="entry name" value="NA-bd_OB_tRNA"/>
</dbReference>
<sequence length="315" mass="35386">MKIKKLKKGDNVLGYLFIKNQLVKTAANGSRYFNMTLSDADFDTIEAKMWNVQEADEEEFTGGQLIKIKGVVQEYNGRLQLIVNRIRQANAGDDVALDDYVQTAPVKVAEMMADVYATIDGFENGDLATITRTILSDKEDKLTYVPAAKSFHHAIKGGLLYHTWSMLQIGKSLTPLYPFLNSDLLYAGILLHDIGKITEMVSDANGSVSDYSPEGKLLGHIVTEIVEIEEYGKRLDTDAEVLLLLKHMILSHHYEAEYGSPVRPMFPEAELLHHIDIIDARMNTMEKIEKGLTPGSFSEKVWGLDNIQMYRPSIK</sequence>
<dbReference type="AlphaFoldDB" id="A0A1H3WT65"/>
<dbReference type="InterPro" id="IPR012340">
    <property type="entry name" value="NA-bd_OB-fold"/>
</dbReference>
<dbReference type="Pfam" id="PF01966">
    <property type="entry name" value="HD"/>
    <property type="match status" value="1"/>
</dbReference>
<dbReference type="SUPFAM" id="SSF109604">
    <property type="entry name" value="HD-domain/PDEase-like"/>
    <property type="match status" value="1"/>
</dbReference>
<dbReference type="STRING" id="81409.SAMN04515656_10155"/>
<dbReference type="GO" id="GO:0016787">
    <property type="term" value="F:hydrolase activity"/>
    <property type="evidence" value="ECO:0007669"/>
    <property type="project" value="UniProtKB-KW"/>
</dbReference>
<dbReference type="InterPro" id="IPR003607">
    <property type="entry name" value="HD/PDEase_dom"/>
</dbReference>
<dbReference type="CDD" id="cd04492">
    <property type="entry name" value="YhaM_OBF_like"/>
    <property type="match status" value="1"/>
</dbReference>
<protein>
    <submittedName>
        <fullName evidence="3">3'-5' exoribonuclease</fullName>
    </submittedName>
</protein>
<gene>
    <name evidence="3" type="ORF">SAMN04515656_10155</name>
</gene>
<dbReference type="PANTHER" id="PTHR37294">
    <property type="entry name" value="3'-5' EXORIBONUCLEASE YHAM"/>
    <property type="match status" value="1"/>
</dbReference>
<dbReference type="OrthoDB" id="9778453at2"/>
<evidence type="ECO:0000256" key="1">
    <source>
        <dbReference type="ARBA" id="ARBA00022801"/>
    </source>
</evidence>
<dbReference type="InterPro" id="IPR050798">
    <property type="entry name" value="YhaM_exoribonuc/phosphodiest"/>
</dbReference>
<reference evidence="3 4" key="1">
    <citation type="submission" date="2016-10" db="EMBL/GenBank/DDBJ databases">
        <authorList>
            <person name="de Groot N.N."/>
        </authorList>
    </citation>
    <scope>NUCLEOTIDE SEQUENCE [LARGE SCALE GENOMIC DNA]</scope>
    <source>
        <strain evidence="3 4">SR12</strain>
    </source>
</reference>
<dbReference type="PANTHER" id="PTHR37294:SF1">
    <property type="entry name" value="3'-5' EXORIBONUCLEASE YHAM"/>
    <property type="match status" value="1"/>
</dbReference>
<dbReference type="Gene3D" id="1.10.3210.10">
    <property type="entry name" value="Hypothetical protein af1432"/>
    <property type="match status" value="1"/>
</dbReference>
<evidence type="ECO:0000259" key="2">
    <source>
        <dbReference type="SMART" id="SM00471"/>
    </source>
</evidence>
<dbReference type="SUPFAM" id="SSF50249">
    <property type="entry name" value="Nucleic acid-binding proteins"/>
    <property type="match status" value="1"/>
</dbReference>
<dbReference type="RefSeq" id="WP_090304019.1">
    <property type="nucleotide sequence ID" value="NZ_FNRK01000001.1"/>
</dbReference>